<dbReference type="Gene3D" id="3.30.559.10">
    <property type="entry name" value="Chloramphenicol acetyltransferase-like domain"/>
    <property type="match status" value="3"/>
</dbReference>
<dbReference type="InterPro" id="IPR010071">
    <property type="entry name" value="AA_adenyl_dom"/>
</dbReference>
<dbReference type="Pfam" id="PF00668">
    <property type="entry name" value="Condensation"/>
    <property type="match status" value="3"/>
</dbReference>
<dbReference type="InterPro" id="IPR020845">
    <property type="entry name" value="AMP-binding_CS"/>
</dbReference>
<dbReference type="NCBIfam" id="NF003417">
    <property type="entry name" value="PRK04813.1"/>
    <property type="match status" value="2"/>
</dbReference>
<feature type="domain" description="Carrier" evidence="4">
    <location>
        <begin position="925"/>
        <end position="999"/>
    </location>
</feature>
<dbReference type="Gene3D" id="3.40.50.980">
    <property type="match status" value="2"/>
</dbReference>
<sequence length="2979" mass="334125">MVSYSPQHSQLLEYIQSGRIGLNLLKTTLTVVVDEGFDFEKFALLVKDDFSKHFLSKAYFSQLMKALGVEISESWFVKNDVQNGKLSLNVSAGECLGLSIEKAENKKTLCIETQITISVSSVFADLALLEHCLMQWLNYESLGSSIAPEQISNYLNESLEDLEGQVYWNGESGNLDVIGISSLTCAAFDQKIKAVDKKSLILSQEKIKNIQCFSVYHGINVESLLCFAWNEALSRLFYGQNIYLGYMVSGREEEELEDIIFPLSRPVYLSVNSKKTQDLHFDLQKLQDVLIKNIDFADTYSIEKYSEKPGYFPFGYSYRQNEQSILEVVDANSFTAPSIMNLAVYEDSSGIQCQIEYSSSHLKGEELAYVTALFDSILSLYCQGPELSYSSIENITYGVSQEHLFRRASSVTPFASNTIVDLYYSNYADDNNTIAYRSEQCQLTTLELEEKSNKLAHFLLDVDLPRESVVGVLLSPSTSQIISLLGIMKASLAYLPIDPSTPESRVADMLSTGACDFLITSQDSMLEVENLQCEKLFIDRDWYEIEGYQDTRPQVSILGKQLAYVIFTSGSTGRPKGVGVPHEAIANYLQSIEKRFTLEDAQEFLAFSSSAADLGYTATFAALCYGKTIRSFTKEESLDSSLISRSLASNPVSLLKTIPSFLHALVHSKNTHIYPKSVLIFGGEKLTPDIIDSLKQKGPLPKLFNHYGPTETAVGVLVHSYDIHRVYNEIPIGSVLDNNDVYILDNTLQPLPIGIEGDIYIGGKNLARGYINDPGGTARAFLPNPFKSGERLYKTGDRGVANSAGEILFRGRVDEQVKIRGYRVELDEISSLVTQSRLFREHAVIYSKNTGICVAIVENIAGGVVAANHSCIEKLAAILKERLPDYMFPSVIQRVENIPRLANNKIDKKSLLLVVEGNKSIQTLGPTTPEQTVLYDIYLDVFGKNEISIIDNFFHLGGDSIIAIQIVSRAKDAGLSIDLRNIFEKQTILEIAKTIKIEPAAKSRESSYGSFDLSPVALKFFADNPRDRHHYNHSFIFRINGSYSEAFLSKVFKAIGDHHDVLRSRFIKSGTVWKQYITPESSLFFSCVEFEKGARSEREAVLAFASERQSEFVLEQGGLFRVWNVKFPQTSYLLVVAHHLLVDGVSWRIFLKDISTLFGLASEEPGEIDLLQALGEKTIAYRHWAIDKYKQLSSLEKSELEFWKKHLSHSKTSENQSLSTTFGDISSINFSLSPSFDLSLCTRAAKKLNLSVEEILLAIVLFSYREIARSQNIRVLMEGHGREGDFDLSKTMGWFTKLFPLVFSLEQHALLPTLQDIKAQLTPIKDKLGYGSLRYMHPDGAIREELDCPVDLVFCYLGITDSGIDGLSNLEICDWQVENTRSPNTFMHGPITINIGASERGFEAVCLYNKHLYDEKTINGFLDSTHQVCEKICELVIQANHTFLNLCDFPLLKCNQNQFQQLLSHEDLAVDLDNIQNIYPVAQNQLGMLYHSLAETSSDAYVIQSVMHINEAIDVKAFKYAWNQITQRFDIFRTRFVGMFTECPVQVVNKRVVTPFEFSDSAGIDELDSQAYIEKLCKDELRTKFTSKDPSWMRLKLVKIDINEYIFIWTLHHAIIDGWSKSVVMSEWKNLYLNALAGESPNQVSRKQYSDYIRITEQSNIDVASAYWSSYLAIDNIHDAGKIPQDETIAYCGKPKSAECYRLLDPILVDKLTRASGNYKVTLNIIFQVAWGLLLCRYNQSEHAVFGSVTSGRNHLSSDDLDIVGPLVNTVPVVFRANRADTFADLLAQTMKNQQQSSAYDYLSLTEISRLANIGVGETLFESLLNFDNYPSLGNSASDVIQLKDYVSLNHYPLTLVFVPNRQIILKYDSKRVSSLFAENLLDNFLSLLNRSISDCDLRVGELLSFGNRIPLKDSSAVNEFSPDFKNLISLYYHNLPEDMTELAVSSRAGVINYREFESATNKIARLIMEVTTGEQASIGVYFNACVEQIIAIFSVLKVGATFIAIDPQAPFKRNNAAIEAANCQVILSESSHLEELSDFTAELILLDRDKHEYQELDDSPLEHFVGDLVPAYLVFTSGSTGVPKGVVVSHKAISNYVVAMEDLTRMPRNAIYGSFASVATDLGYTTLFGALCFGRQLRVFNQEILLSPYELLIELKTSQVDCLKVVPSYLSTIINFGVDVLPKRLLILGGEILTGALVQEIRSLGWQGRVLNHYGPTETTVGVLAHEIKIEGYPRIYPVGAPLKSNRVAILDSHGNEVPFGCVGEIAIAGSNLANGYLSQPQATASQFIPDFVGNSSQRMYLTGDKGYINSDCQVVCLGRGDGQIKINGYRVELGEIEARIRGLTGTDAACVYEKNRGILAYVAFEKSIDHLSNSLADVLPSIMLPCQYIKVKEIPRKSNGKIDKSKLDHIRMIAPSEKKYIRPETEIEVSLVNIISELASVNPQDISLADSLHSLDIHSLLAIRLIGKIEQLYSVKIPVKMLYGAANLKTLAQQLERAQNIDSKMTVDEVKSSMQSGALLPTVLQQWYLDTLEERRNDAVSWVNVYELSLSARVEKAHIKLAIETLIAYHDGLRSTFYPLQPPVRDGFLYRTWGANVDNKIPNKMITDLSIREAQYARVLEEISHAYMEISEVKGNLNHWILIEEKDEFKLIILIHHLVHDRPSIYILLRQLYLVLDDLASGREVLLEAKSDSIFDISKKWGELFAEGAGLQKSISFWRNHSWKDIKPIPKNLSKETSINPDEEIIVECDISLQKTECLMNEVATSLNTSLLNIVVWSIARAVAGQFDIQTIFTSVVSDGRDRIEFKNFNLQNTIGWFTEEQKYFLNLASVSDIVEDVKCLSDQLVSGKLESTRFDTVRTYLKDLPSRDALSVLKINFRGFQSDFIENKYFHLSQDGYLAKIASAHKKQGALNSLLTLNAIIIKGKLSVGLSYSDKDFNKGVVKEILSSFENNINKLLSGAPEVRSQYSGFRQLEKA</sequence>
<evidence type="ECO:0000313" key="6">
    <source>
        <dbReference type="Proteomes" id="UP000009080"/>
    </source>
</evidence>
<dbReference type="InterPro" id="IPR009081">
    <property type="entry name" value="PP-bd_ACP"/>
</dbReference>
<dbReference type="Pfam" id="PF00550">
    <property type="entry name" value="PP-binding"/>
    <property type="match status" value="2"/>
</dbReference>
<dbReference type="SUPFAM" id="SSF56801">
    <property type="entry name" value="Acetyl-CoA synthetase-like"/>
    <property type="match status" value="2"/>
</dbReference>
<dbReference type="eggNOG" id="COG1020">
    <property type="taxonomic scope" value="Bacteria"/>
</dbReference>
<dbReference type="InterPro" id="IPR000873">
    <property type="entry name" value="AMP-dep_synth/lig_dom"/>
</dbReference>
<dbReference type="PANTHER" id="PTHR45398:SF1">
    <property type="entry name" value="ENZYME, PUTATIVE (JCVI)-RELATED"/>
    <property type="match status" value="1"/>
</dbReference>
<comment type="cofactor">
    <cofactor evidence="1">
        <name>pantetheine 4'-phosphate</name>
        <dbReference type="ChEBI" id="CHEBI:47942"/>
    </cofactor>
</comment>
<dbReference type="Gene3D" id="3.30.559.30">
    <property type="entry name" value="Nonribosomal peptide synthetase, condensation domain"/>
    <property type="match status" value="4"/>
</dbReference>
<dbReference type="SUPFAM" id="SSF52777">
    <property type="entry name" value="CoA-dependent acyltransferases"/>
    <property type="match status" value="7"/>
</dbReference>
<accession>C5BK46</accession>
<keyword evidence="6" id="KW-1185">Reference proteome</keyword>
<evidence type="ECO:0000256" key="2">
    <source>
        <dbReference type="ARBA" id="ARBA00022450"/>
    </source>
</evidence>
<protein>
    <submittedName>
        <fullName evidence="5">Non-ribosomal peptide synthetase</fullName>
    </submittedName>
</protein>
<dbReference type="Gene3D" id="2.30.38.10">
    <property type="entry name" value="Luciferase, Domain 3"/>
    <property type="match status" value="1"/>
</dbReference>
<dbReference type="GO" id="GO:0003824">
    <property type="term" value="F:catalytic activity"/>
    <property type="evidence" value="ECO:0007669"/>
    <property type="project" value="InterPro"/>
</dbReference>
<dbReference type="InterPro" id="IPR023213">
    <property type="entry name" value="CAT-like_dom_sf"/>
</dbReference>
<keyword evidence="2" id="KW-0596">Phosphopantetheine</keyword>
<organism evidence="5 6">
    <name type="scientific">Teredinibacter turnerae (strain ATCC 39867 / T7901)</name>
    <dbReference type="NCBI Taxonomy" id="377629"/>
    <lineage>
        <taxon>Bacteria</taxon>
        <taxon>Pseudomonadati</taxon>
        <taxon>Pseudomonadota</taxon>
        <taxon>Gammaproteobacteria</taxon>
        <taxon>Cellvibrionales</taxon>
        <taxon>Cellvibrionaceae</taxon>
        <taxon>Teredinibacter</taxon>
    </lineage>
</organism>
<dbReference type="PROSITE" id="PS50075">
    <property type="entry name" value="CARRIER"/>
    <property type="match status" value="2"/>
</dbReference>
<evidence type="ECO:0000256" key="3">
    <source>
        <dbReference type="ARBA" id="ARBA00022553"/>
    </source>
</evidence>
<dbReference type="InterPro" id="IPR045851">
    <property type="entry name" value="AMP-bd_C_sf"/>
</dbReference>
<dbReference type="KEGG" id="ttu:TERTU_2290"/>
<dbReference type="Pfam" id="PF00501">
    <property type="entry name" value="AMP-binding"/>
    <property type="match status" value="2"/>
</dbReference>
<dbReference type="Proteomes" id="UP000009080">
    <property type="component" value="Chromosome"/>
</dbReference>
<keyword evidence="3" id="KW-0597">Phosphoprotein</keyword>
<dbReference type="Gene3D" id="3.40.50.12780">
    <property type="entry name" value="N-terminal domain of ligase-like"/>
    <property type="match status" value="1"/>
</dbReference>
<dbReference type="HOGENOM" id="CLU_000022_0_0_6"/>
<dbReference type="Gene3D" id="1.10.1200.10">
    <property type="entry name" value="ACP-like"/>
    <property type="match status" value="2"/>
</dbReference>
<proteinExistence type="predicted"/>
<evidence type="ECO:0000256" key="1">
    <source>
        <dbReference type="ARBA" id="ARBA00001957"/>
    </source>
</evidence>
<dbReference type="PANTHER" id="PTHR45398">
    <property type="match status" value="1"/>
</dbReference>
<dbReference type="InterPro" id="IPR036736">
    <property type="entry name" value="ACP-like_sf"/>
</dbReference>
<evidence type="ECO:0000313" key="5">
    <source>
        <dbReference type="EMBL" id="ACR11622.1"/>
    </source>
</evidence>
<dbReference type="PROSITE" id="PS00455">
    <property type="entry name" value="AMP_BINDING"/>
    <property type="match status" value="2"/>
</dbReference>
<dbReference type="Gene3D" id="3.30.300.30">
    <property type="match status" value="2"/>
</dbReference>
<dbReference type="InterPro" id="IPR001242">
    <property type="entry name" value="Condensation_dom"/>
</dbReference>
<dbReference type="STRING" id="377629.TERTU_2290"/>
<dbReference type="SUPFAM" id="SSF47336">
    <property type="entry name" value="ACP-like"/>
    <property type="match status" value="2"/>
</dbReference>
<dbReference type="PROSITE" id="PS00012">
    <property type="entry name" value="PHOSPHOPANTETHEINE"/>
    <property type="match status" value="1"/>
</dbReference>
<gene>
    <name evidence="5" type="ordered locus">TERTU_2290</name>
</gene>
<reference evidence="5 6" key="1">
    <citation type="journal article" date="2009" name="PLoS ONE">
        <title>The complete genome of Teredinibacter turnerae T7901: an intracellular endosymbiont of marine wood-boring bivalves (shipworms).</title>
        <authorList>
            <person name="Yang J.C."/>
            <person name="Madupu R."/>
            <person name="Durkin A.S."/>
            <person name="Ekborg N.A."/>
            <person name="Pedamallu C.S."/>
            <person name="Hostetler J.B."/>
            <person name="Radune D."/>
            <person name="Toms B.S."/>
            <person name="Henrissat B."/>
            <person name="Coutinho P.M."/>
            <person name="Schwarz S."/>
            <person name="Field L."/>
            <person name="Trindade-Silva A.E."/>
            <person name="Soares C.A.G."/>
            <person name="Elshahawi S."/>
            <person name="Hanora A."/>
            <person name="Schmidt E.W."/>
            <person name="Haygood M.G."/>
            <person name="Posfai J."/>
            <person name="Benner J."/>
            <person name="Madinger C."/>
            <person name="Nove J."/>
            <person name="Anton B."/>
            <person name="Chaudhary K."/>
            <person name="Foster J."/>
            <person name="Holman A."/>
            <person name="Kumar S."/>
            <person name="Lessard P.A."/>
            <person name="Luyten Y.A."/>
            <person name="Slatko B."/>
            <person name="Wood N."/>
            <person name="Wu B."/>
            <person name="Teplitski M."/>
            <person name="Mougous J.D."/>
            <person name="Ward N."/>
            <person name="Eisen J.A."/>
            <person name="Badger J.H."/>
            <person name="Distel D.L."/>
        </authorList>
    </citation>
    <scope>NUCLEOTIDE SEQUENCE [LARGE SCALE GENOMIC DNA]</scope>
    <source>
        <strain evidence="6">ATCC 39867 / T7901</strain>
    </source>
</reference>
<dbReference type="NCBIfam" id="TIGR01733">
    <property type="entry name" value="AA-adenyl-dom"/>
    <property type="match status" value="1"/>
</dbReference>
<dbReference type="InterPro" id="IPR006162">
    <property type="entry name" value="Ppantetheine_attach_site"/>
</dbReference>
<dbReference type="RefSeq" id="WP_015817734.1">
    <property type="nucleotide sequence ID" value="NC_012997.1"/>
</dbReference>
<feature type="domain" description="Carrier" evidence="4">
    <location>
        <begin position="2424"/>
        <end position="2501"/>
    </location>
</feature>
<evidence type="ECO:0000259" key="4">
    <source>
        <dbReference type="PROSITE" id="PS50075"/>
    </source>
</evidence>
<dbReference type="EMBL" id="CP001614">
    <property type="protein sequence ID" value="ACR11622.1"/>
    <property type="molecule type" value="Genomic_DNA"/>
</dbReference>
<dbReference type="InterPro" id="IPR042099">
    <property type="entry name" value="ANL_N_sf"/>
</dbReference>
<dbReference type="CDD" id="cd05930">
    <property type="entry name" value="A_NRPS"/>
    <property type="match status" value="2"/>
</dbReference>
<dbReference type="OrthoDB" id="9761989at2"/>
<name>C5BK46_TERTT</name>